<dbReference type="InterPro" id="IPR000326">
    <property type="entry name" value="PAP2/HPO"/>
</dbReference>
<comment type="subcellular location">
    <subcellularLocation>
        <location evidence="1">Membrane</location>
        <topology evidence="1">Multi-pass membrane protein</topology>
    </subcellularLocation>
</comment>
<dbReference type="CDD" id="cd03390">
    <property type="entry name" value="PAP2_containing_1_like"/>
    <property type="match status" value="1"/>
</dbReference>
<dbReference type="VEuPathDB" id="FungiDB:C8Q69DRAFT_334344"/>
<dbReference type="PANTHER" id="PTHR10165">
    <property type="entry name" value="LIPID PHOSPHATE PHOSPHATASE"/>
    <property type="match status" value="1"/>
</dbReference>
<dbReference type="AlphaFoldDB" id="A0A443HPK0"/>
<dbReference type="InterPro" id="IPR043216">
    <property type="entry name" value="PAP-like"/>
</dbReference>
<feature type="transmembrane region" description="Helical" evidence="6">
    <location>
        <begin position="34"/>
        <end position="54"/>
    </location>
</feature>
<evidence type="ECO:0000256" key="3">
    <source>
        <dbReference type="ARBA" id="ARBA00022692"/>
    </source>
</evidence>
<evidence type="ECO:0000259" key="7">
    <source>
        <dbReference type="Pfam" id="PF01569"/>
    </source>
</evidence>
<dbReference type="Gene3D" id="1.20.144.10">
    <property type="entry name" value="Phosphatidic acid phosphatase type 2/haloperoxidase"/>
    <property type="match status" value="1"/>
</dbReference>
<keyword evidence="9" id="KW-1185">Reference proteome</keyword>
<dbReference type="GO" id="GO:0008195">
    <property type="term" value="F:phosphatidate phosphatase activity"/>
    <property type="evidence" value="ECO:0007669"/>
    <property type="project" value="TreeGrafter"/>
</dbReference>
<keyword evidence="5 6" id="KW-0472">Membrane</keyword>
<evidence type="ECO:0000256" key="1">
    <source>
        <dbReference type="ARBA" id="ARBA00004141"/>
    </source>
</evidence>
<dbReference type="STRING" id="264951.A0A443HPK0"/>
<reference evidence="8 9" key="1">
    <citation type="journal article" date="2018" name="Front. Microbiol.">
        <title>Genomic and genetic insights into a cosmopolitan fungus, Paecilomyces variotii (Eurotiales).</title>
        <authorList>
            <person name="Urquhart A.S."/>
            <person name="Mondo S.J."/>
            <person name="Makela M.R."/>
            <person name="Hane J.K."/>
            <person name="Wiebenga A."/>
            <person name="He G."/>
            <person name="Mihaltcheva S."/>
            <person name="Pangilinan J."/>
            <person name="Lipzen A."/>
            <person name="Barry K."/>
            <person name="de Vries R.P."/>
            <person name="Grigoriev I.V."/>
            <person name="Idnurm A."/>
        </authorList>
    </citation>
    <scope>NUCLEOTIDE SEQUENCE [LARGE SCALE GENOMIC DNA]</scope>
    <source>
        <strain evidence="8 9">CBS 101075</strain>
    </source>
</reference>
<protein>
    <submittedName>
        <fullName evidence="8">PAP2 superfamily-domain-containing protein</fullName>
    </submittedName>
</protein>
<dbReference type="Pfam" id="PF01569">
    <property type="entry name" value="PAP2"/>
    <property type="match status" value="1"/>
</dbReference>
<dbReference type="GO" id="GO:0006644">
    <property type="term" value="P:phospholipid metabolic process"/>
    <property type="evidence" value="ECO:0007669"/>
    <property type="project" value="InterPro"/>
</dbReference>
<dbReference type="GO" id="GO:0046839">
    <property type="term" value="P:phospholipid dephosphorylation"/>
    <property type="evidence" value="ECO:0007669"/>
    <property type="project" value="TreeGrafter"/>
</dbReference>
<proteinExistence type="inferred from homology"/>
<organism evidence="8 9">
    <name type="scientific">Byssochlamys spectabilis</name>
    <name type="common">Paecilomyces variotii</name>
    <dbReference type="NCBI Taxonomy" id="264951"/>
    <lineage>
        <taxon>Eukaryota</taxon>
        <taxon>Fungi</taxon>
        <taxon>Dikarya</taxon>
        <taxon>Ascomycota</taxon>
        <taxon>Pezizomycotina</taxon>
        <taxon>Eurotiomycetes</taxon>
        <taxon>Eurotiomycetidae</taxon>
        <taxon>Eurotiales</taxon>
        <taxon>Thermoascaceae</taxon>
        <taxon>Paecilomyces</taxon>
    </lineage>
</organism>
<keyword evidence="4 6" id="KW-1133">Transmembrane helix</keyword>
<dbReference type="RefSeq" id="XP_028483398.1">
    <property type="nucleotide sequence ID" value="XM_028627514.1"/>
</dbReference>
<comment type="similarity">
    <text evidence="2">Belongs to the PA-phosphatase related phosphoesterase family.</text>
</comment>
<evidence type="ECO:0000256" key="5">
    <source>
        <dbReference type="ARBA" id="ARBA00023136"/>
    </source>
</evidence>
<feature type="transmembrane region" description="Helical" evidence="6">
    <location>
        <begin position="302"/>
        <end position="323"/>
    </location>
</feature>
<dbReference type="SUPFAM" id="SSF48317">
    <property type="entry name" value="Acid phosphatase/Vanadium-dependent haloperoxidase"/>
    <property type="match status" value="1"/>
</dbReference>
<feature type="transmembrane region" description="Helical" evidence="6">
    <location>
        <begin position="85"/>
        <end position="110"/>
    </location>
</feature>
<evidence type="ECO:0000256" key="4">
    <source>
        <dbReference type="ARBA" id="ARBA00022989"/>
    </source>
</evidence>
<dbReference type="InterPro" id="IPR036938">
    <property type="entry name" value="PAP2/HPO_sf"/>
</dbReference>
<name>A0A443HPK0_BYSSP</name>
<comment type="caution">
    <text evidence="8">The sequence shown here is derived from an EMBL/GenBank/DDBJ whole genome shotgun (WGS) entry which is preliminary data.</text>
</comment>
<gene>
    <name evidence="8" type="ORF">C8Q69DRAFT_334344</name>
</gene>
<evidence type="ECO:0000256" key="6">
    <source>
        <dbReference type="SAM" id="Phobius"/>
    </source>
</evidence>
<sequence>MVFRGIANRLRAMAIEAVFDRLCGGTIFTSKKLILAYTIDWVLIIGTGLVGYAFTRIEPNRSPFSLTDLSISYPYKVHETVSTTVMVLVSLLAPAMIILLLTLVFVPGPLVDKNAPSFVILKRKLWELNAGWMGLGVSLAGVYMCTEALKDLYGKPRPDLLGRCRPDLSNIAAYAVSGLGLQLEHAPVLVTWEICQNKSYMLRKAGFASFPSGHSSFSWAGMTYLTLWLCSKFSITIPYLSQQPLDNGIPPTGPQDDSNANDTTHHHRHHHLLHIFHETVTGKPLPSQFSLSIRNRGAPPPVYLLIVALIPLGVAAFISSSRWFDHRHYGFDIIFGSIMGILFAFLGFYLYHLPIRRGAGWSWGPRSPEHAFWKGIGYPNQIAADGWTSSTAMEAKDEGLLQNEHFRHERWSRVISSTPDVNGSSSSSSNEV</sequence>
<evidence type="ECO:0000256" key="2">
    <source>
        <dbReference type="ARBA" id="ARBA00008816"/>
    </source>
</evidence>
<dbReference type="GO" id="GO:0016020">
    <property type="term" value="C:membrane"/>
    <property type="evidence" value="ECO:0007669"/>
    <property type="project" value="UniProtKB-SubCell"/>
</dbReference>
<evidence type="ECO:0000313" key="9">
    <source>
        <dbReference type="Proteomes" id="UP000283841"/>
    </source>
</evidence>
<evidence type="ECO:0000313" key="8">
    <source>
        <dbReference type="EMBL" id="RWQ93753.1"/>
    </source>
</evidence>
<dbReference type="Proteomes" id="UP000283841">
    <property type="component" value="Unassembled WGS sequence"/>
</dbReference>
<accession>A0A443HPK0</accession>
<dbReference type="EMBL" id="RCNU01000009">
    <property type="protein sequence ID" value="RWQ93753.1"/>
    <property type="molecule type" value="Genomic_DNA"/>
</dbReference>
<feature type="domain" description="Phosphatidic acid phosphatase type 2/haloperoxidase" evidence="7">
    <location>
        <begin position="132"/>
        <end position="352"/>
    </location>
</feature>
<dbReference type="GeneID" id="39596791"/>
<keyword evidence="3 6" id="KW-0812">Transmembrane</keyword>
<dbReference type="FunFam" id="1.20.144.10:FF:000042">
    <property type="entry name" value="PAP2 domain protein"/>
    <property type="match status" value="1"/>
</dbReference>
<feature type="transmembrane region" description="Helical" evidence="6">
    <location>
        <begin position="329"/>
        <end position="351"/>
    </location>
</feature>
<dbReference type="PANTHER" id="PTHR10165:SF154">
    <property type="entry name" value="PAP2 DOMAIN PROTEIN (AFU_ORTHOLOGUE AFUA_1G09730)"/>
    <property type="match status" value="1"/>
</dbReference>